<organism evidence="8 9">
    <name type="scientific">Nocardioides fonticola</name>
    <dbReference type="NCBI Taxonomy" id="450363"/>
    <lineage>
        <taxon>Bacteria</taxon>
        <taxon>Bacillati</taxon>
        <taxon>Actinomycetota</taxon>
        <taxon>Actinomycetes</taxon>
        <taxon>Propionibacteriales</taxon>
        <taxon>Nocardioidaceae</taxon>
        <taxon>Nocardioides</taxon>
    </lineage>
</organism>
<evidence type="ECO:0000256" key="4">
    <source>
        <dbReference type="ARBA" id="ARBA00023125"/>
    </source>
</evidence>
<dbReference type="InterPro" id="IPR014325">
    <property type="entry name" value="RNA_pol_sigma-E_actinobac"/>
</dbReference>
<comment type="caution">
    <text evidence="8">The sequence shown here is derived from an EMBL/GenBank/DDBJ whole genome shotgun (WGS) entry which is preliminary data.</text>
</comment>
<keyword evidence="2" id="KW-0805">Transcription regulation</keyword>
<dbReference type="Gene3D" id="1.10.1740.10">
    <property type="match status" value="1"/>
</dbReference>
<keyword evidence="4" id="KW-0238">DNA-binding</keyword>
<feature type="domain" description="RNA polymerase sigma-70 region 2" evidence="6">
    <location>
        <begin position="16"/>
        <end position="77"/>
    </location>
</feature>
<evidence type="ECO:0000256" key="2">
    <source>
        <dbReference type="ARBA" id="ARBA00023015"/>
    </source>
</evidence>
<evidence type="ECO:0000256" key="1">
    <source>
        <dbReference type="ARBA" id="ARBA00010641"/>
    </source>
</evidence>
<comment type="similarity">
    <text evidence="1">Belongs to the sigma-70 factor family. ECF subfamily.</text>
</comment>
<dbReference type="Proteomes" id="UP001501495">
    <property type="component" value="Unassembled WGS sequence"/>
</dbReference>
<evidence type="ECO:0000313" key="9">
    <source>
        <dbReference type="Proteomes" id="UP001501495"/>
    </source>
</evidence>
<keyword evidence="3" id="KW-0731">Sigma factor</keyword>
<proteinExistence type="inferred from homology"/>
<gene>
    <name evidence="8" type="ORF">GCM10022215_40290</name>
</gene>
<dbReference type="Gene3D" id="1.10.10.10">
    <property type="entry name" value="Winged helix-like DNA-binding domain superfamily/Winged helix DNA-binding domain"/>
    <property type="match status" value="1"/>
</dbReference>
<keyword evidence="9" id="KW-1185">Reference proteome</keyword>
<evidence type="ECO:0000259" key="7">
    <source>
        <dbReference type="Pfam" id="PF08281"/>
    </source>
</evidence>
<protein>
    <submittedName>
        <fullName evidence="8">SigE family RNA polymerase sigma factor</fullName>
    </submittedName>
</protein>
<accession>A0ABP7Y080</accession>
<dbReference type="SUPFAM" id="SSF88659">
    <property type="entry name" value="Sigma3 and sigma4 domains of RNA polymerase sigma factors"/>
    <property type="match status" value="1"/>
</dbReference>
<keyword evidence="5" id="KW-0804">Transcription</keyword>
<feature type="domain" description="RNA polymerase sigma factor 70 region 4 type 2" evidence="7">
    <location>
        <begin position="98"/>
        <end position="150"/>
    </location>
</feature>
<dbReference type="InterPro" id="IPR036388">
    <property type="entry name" value="WH-like_DNA-bd_sf"/>
</dbReference>
<dbReference type="EMBL" id="BAAAZH010000032">
    <property type="protein sequence ID" value="GAA4128611.1"/>
    <property type="molecule type" value="Genomic_DNA"/>
</dbReference>
<dbReference type="InterPro" id="IPR007627">
    <property type="entry name" value="RNA_pol_sigma70_r2"/>
</dbReference>
<dbReference type="NCBIfam" id="TIGR02937">
    <property type="entry name" value="sigma70-ECF"/>
    <property type="match status" value="1"/>
</dbReference>
<dbReference type="Pfam" id="PF04542">
    <property type="entry name" value="Sigma70_r2"/>
    <property type="match status" value="1"/>
</dbReference>
<evidence type="ECO:0000256" key="3">
    <source>
        <dbReference type="ARBA" id="ARBA00023082"/>
    </source>
</evidence>
<evidence type="ECO:0000256" key="5">
    <source>
        <dbReference type="ARBA" id="ARBA00023163"/>
    </source>
</evidence>
<sequence>MPDRDLEASFANYVGARRPALVRVAFLLCGDQHHAEDLVQSALIKAVAHWKRIGDDPEPWLRRVMVNDHISRWRRHRGRERLMDVVPDRAVPQHEEHAELAAALAHLAPKQRAVIVLRYYEDLTEAQTAQVLGVSVGTVKSQHSDALKRLRGVVPALVQTGG</sequence>
<dbReference type="Pfam" id="PF08281">
    <property type="entry name" value="Sigma70_r4_2"/>
    <property type="match status" value="1"/>
</dbReference>
<dbReference type="NCBIfam" id="TIGR02983">
    <property type="entry name" value="SigE-fam_strep"/>
    <property type="match status" value="1"/>
</dbReference>
<dbReference type="RefSeq" id="WP_344735305.1">
    <property type="nucleotide sequence ID" value="NZ_BAAAZH010000032.1"/>
</dbReference>
<dbReference type="PANTHER" id="PTHR43133">
    <property type="entry name" value="RNA POLYMERASE ECF-TYPE SIGMA FACTO"/>
    <property type="match status" value="1"/>
</dbReference>
<dbReference type="InterPro" id="IPR039425">
    <property type="entry name" value="RNA_pol_sigma-70-like"/>
</dbReference>
<reference evidence="9" key="1">
    <citation type="journal article" date="2019" name="Int. J. Syst. Evol. Microbiol.">
        <title>The Global Catalogue of Microorganisms (GCM) 10K type strain sequencing project: providing services to taxonomists for standard genome sequencing and annotation.</title>
        <authorList>
            <consortium name="The Broad Institute Genomics Platform"/>
            <consortium name="The Broad Institute Genome Sequencing Center for Infectious Disease"/>
            <person name="Wu L."/>
            <person name="Ma J."/>
        </authorList>
    </citation>
    <scope>NUCLEOTIDE SEQUENCE [LARGE SCALE GENOMIC DNA]</scope>
    <source>
        <strain evidence="9">JCM 16703</strain>
    </source>
</reference>
<dbReference type="InterPro" id="IPR013325">
    <property type="entry name" value="RNA_pol_sigma_r2"/>
</dbReference>
<dbReference type="PANTHER" id="PTHR43133:SF50">
    <property type="entry name" value="ECF RNA POLYMERASE SIGMA FACTOR SIGM"/>
    <property type="match status" value="1"/>
</dbReference>
<dbReference type="InterPro" id="IPR014284">
    <property type="entry name" value="RNA_pol_sigma-70_dom"/>
</dbReference>
<evidence type="ECO:0000313" key="8">
    <source>
        <dbReference type="EMBL" id="GAA4128611.1"/>
    </source>
</evidence>
<name>A0ABP7Y080_9ACTN</name>
<evidence type="ECO:0000259" key="6">
    <source>
        <dbReference type="Pfam" id="PF04542"/>
    </source>
</evidence>
<dbReference type="InterPro" id="IPR013249">
    <property type="entry name" value="RNA_pol_sigma70_r4_t2"/>
</dbReference>
<dbReference type="CDD" id="cd06171">
    <property type="entry name" value="Sigma70_r4"/>
    <property type="match status" value="1"/>
</dbReference>
<dbReference type="InterPro" id="IPR013324">
    <property type="entry name" value="RNA_pol_sigma_r3/r4-like"/>
</dbReference>
<dbReference type="SUPFAM" id="SSF88946">
    <property type="entry name" value="Sigma2 domain of RNA polymerase sigma factors"/>
    <property type="match status" value="1"/>
</dbReference>